<sequence>FSICDGDNQESETHSSDEKLYKKEGWLRKQYCESELTQKEIAELTGVSKSTISNWMQEHEIKSRSSAESRTDGDLEKLNNEEWLREQYCEREKTLTEIADELNLAHKTVSTSIQEHGIEIRSAAESRTDGDREKLKDEAWLREQYCNREKSAYDIADELNLVQGTVRNWMEKHGIEIRSAAESRTDGNLEPLKNEEWLREQYCQKRKTTYEIADEVGVVSATVRNWMERHGIERRSNAKSRTDGDLAKLNSEEWLREQYCDREKTLAEIADEVNLSTKSIVRGMQEHGIGRRSLSESHTDGDLEKLNNEEWLREQYHEREKTTHEIADEAELSQATVTKWMRKHGIERRSAGSQTDGNLESLKEEEWLREQYCQKRKTIYEIADELNLSRGPVTRWMEVHGIEIRSPAEAQTDGNLEPLKREEWLREQYCEQRNSTYEIANE</sequence>
<dbReference type="eggNOG" id="arCOG03899">
    <property type="taxonomic scope" value="Archaea"/>
</dbReference>
<dbReference type="EMBL" id="KE356561">
    <property type="protein sequence ID" value="ERG95993.1"/>
    <property type="molecule type" value="Genomic_DNA"/>
</dbReference>
<dbReference type="Pfam" id="PF01381">
    <property type="entry name" value="HTH_3"/>
    <property type="match status" value="1"/>
</dbReference>
<feature type="non-terminal residue" evidence="2">
    <location>
        <position position="1"/>
    </location>
</feature>
<evidence type="ECO:0000313" key="3">
    <source>
        <dbReference type="Proteomes" id="UP000030710"/>
    </source>
</evidence>
<evidence type="ECO:0000259" key="1">
    <source>
        <dbReference type="PROSITE" id="PS50943"/>
    </source>
</evidence>
<dbReference type="GO" id="GO:0003677">
    <property type="term" value="F:DNA binding"/>
    <property type="evidence" value="ECO:0007669"/>
    <property type="project" value="InterPro"/>
</dbReference>
<dbReference type="RefSeq" id="WP_021055464.1">
    <property type="nucleotide sequence ID" value="NZ_KE356561.1"/>
</dbReference>
<protein>
    <submittedName>
        <fullName evidence="2">Helix-turn-helix protein</fullName>
    </submittedName>
</protein>
<dbReference type="InterPro" id="IPR010982">
    <property type="entry name" value="Lambda_DNA-bd_dom_sf"/>
</dbReference>
<accession>U1NGN4</accession>
<feature type="domain" description="HTH cro/C1-type" evidence="1">
    <location>
        <begin position="27"/>
        <end position="55"/>
    </location>
</feature>
<dbReference type="SUPFAM" id="SSF47413">
    <property type="entry name" value="lambda repressor-like DNA-binding domains"/>
    <property type="match status" value="1"/>
</dbReference>
<feature type="non-terminal residue" evidence="2">
    <location>
        <position position="442"/>
    </location>
</feature>
<reference evidence="2 3" key="1">
    <citation type="journal article" date="2013" name="PLoS ONE">
        <title>Assembly-driven community genomics of a hypersaline microbial ecosystem.</title>
        <authorList>
            <person name="Podell S."/>
            <person name="Ugalde J.A."/>
            <person name="Narasingarao P."/>
            <person name="Banfield J.F."/>
            <person name="Heidelberg K.B."/>
            <person name="Allen E.E."/>
        </authorList>
    </citation>
    <scope>NUCLEOTIDE SEQUENCE [LARGE SCALE GENOMIC DNA]</scope>
    <source>
        <strain evidence="3">J07HQW2</strain>
    </source>
</reference>
<organism evidence="2 3">
    <name type="scientific">Haloquadratum walsbyi J07HQW2</name>
    <dbReference type="NCBI Taxonomy" id="1238425"/>
    <lineage>
        <taxon>Archaea</taxon>
        <taxon>Methanobacteriati</taxon>
        <taxon>Methanobacteriota</taxon>
        <taxon>Stenosarchaea group</taxon>
        <taxon>Halobacteria</taxon>
        <taxon>Halobacteriales</taxon>
        <taxon>Haloferacaceae</taxon>
        <taxon>Haloquadratum</taxon>
    </lineage>
</organism>
<dbReference type="HOGENOM" id="CLU_620433_0_0_2"/>
<evidence type="ECO:0000313" key="2">
    <source>
        <dbReference type="EMBL" id="ERG95993.1"/>
    </source>
</evidence>
<dbReference type="PROSITE" id="PS50943">
    <property type="entry name" value="HTH_CROC1"/>
    <property type="match status" value="1"/>
</dbReference>
<dbReference type="Proteomes" id="UP000030710">
    <property type="component" value="Unassembled WGS sequence"/>
</dbReference>
<dbReference type="Gene3D" id="1.10.10.60">
    <property type="entry name" value="Homeodomain-like"/>
    <property type="match status" value="1"/>
</dbReference>
<proteinExistence type="predicted"/>
<gene>
    <name evidence="2" type="ORF">J07HQW2_02457</name>
</gene>
<name>U1NGN4_9EURY</name>
<dbReference type="CDD" id="cd00093">
    <property type="entry name" value="HTH_XRE"/>
    <property type="match status" value="1"/>
</dbReference>
<dbReference type="InterPro" id="IPR001387">
    <property type="entry name" value="Cro/C1-type_HTH"/>
</dbReference>
<dbReference type="AlphaFoldDB" id="U1NGN4"/>